<reference evidence="6 7" key="1">
    <citation type="journal article" date="2011" name="Science">
        <title>The Selaginella genome identifies genetic changes associated with the evolution of vascular plants.</title>
        <authorList>
            <person name="Banks J.A."/>
            <person name="Nishiyama T."/>
            <person name="Hasebe M."/>
            <person name="Bowman J.L."/>
            <person name="Gribskov M."/>
            <person name="dePamphilis C."/>
            <person name="Albert V.A."/>
            <person name="Aono N."/>
            <person name="Aoyama T."/>
            <person name="Ambrose B.A."/>
            <person name="Ashton N.W."/>
            <person name="Axtell M.J."/>
            <person name="Barker E."/>
            <person name="Barker M.S."/>
            <person name="Bennetzen J.L."/>
            <person name="Bonawitz N.D."/>
            <person name="Chapple C."/>
            <person name="Cheng C."/>
            <person name="Correa L.G."/>
            <person name="Dacre M."/>
            <person name="DeBarry J."/>
            <person name="Dreyer I."/>
            <person name="Elias M."/>
            <person name="Engstrom E.M."/>
            <person name="Estelle M."/>
            <person name="Feng L."/>
            <person name="Finet C."/>
            <person name="Floyd S.K."/>
            <person name="Frommer W.B."/>
            <person name="Fujita T."/>
            <person name="Gramzow L."/>
            <person name="Gutensohn M."/>
            <person name="Harholt J."/>
            <person name="Hattori M."/>
            <person name="Heyl A."/>
            <person name="Hirai T."/>
            <person name="Hiwatashi Y."/>
            <person name="Ishikawa M."/>
            <person name="Iwata M."/>
            <person name="Karol K.G."/>
            <person name="Koehler B."/>
            <person name="Kolukisaoglu U."/>
            <person name="Kubo M."/>
            <person name="Kurata T."/>
            <person name="Lalonde S."/>
            <person name="Li K."/>
            <person name="Li Y."/>
            <person name="Litt A."/>
            <person name="Lyons E."/>
            <person name="Manning G."/>
            <person name="Maruyama T."/>
            <person name="Michael T.P."/>
            <person name="Mikami K."/>
            <person name="Miyazaki S."/>
            <person name="Morinaga S."/>
            <person name="Murata T."/>
            <person name="Mueller-Roeber B."/>
            <person name="Nelson D.R."/>
            <person name="Obara M."/>
            <person name="Oguri Y."/>
            <person name="Olmstead R.G."/>
            <person name="Onodera N."/>
            <person name="Petersen B.L."/>
            <person name="Pils B."/>
            <person name="Prigge M."/>
            <person name="Rensing S.A."/>
            <person name="Riano-Pachon D.M."/>
            <person name="Roberts A.W."/>
            <person name="Sato Y."/>
            <person name="Scheller H.V."/>
            <person name="Schulz B."/>
            <person name="Schulz C."/>
            <person name="Shakirov E.V."/>
            <person name="Shibagaki N."/>
            <person name="Shinohara N."/>
            <person name="Shippen D.E."/>
            <person name="Soerensen I."/>
            <person name="Sotooka R."/>
            <person name="Sugimoto N."/>
            <person name="Sugita M."/>
            <person name="Sumikawa N."/>
            <person name="Tanurdzic M."/>
            <person name="Theissen G."/>
            <person name="Ulvskov P."/>
            <person name="Wakazuki S."/>
            <person name="Weng J.K."/>
            <person name="Willats W.W."/>
            <person name="Wipf D."/>
            <person name="Wolf P.G."/>
            <person name="Yang L."/>
            <person name="Zimmer A.D."/>
            <person name="Zhu Q."/>
            <person name="Mitros T."/>
            <person name="Hellsten U."/>
            <person name="Loque D."/>
            <person name="Otillar R."/>
            <person name="Salamov A."/>
            <person name="Schmutz J."/>
            <person name="Shapiro H."/>
            <person name="Lindquist E."/>
            <person name="Lucas S."/>
            <person name="Rokhsar D."/>
            <person name="Grigoriev I.V."/>
        </authorList>
    </citation>
    <scope>NUCLEOTIDE SEQUENCE [LARGE SCALE GENOMIC DNA]</scope>
</reference>
<dbReference type="KEGG" id="smo:SELMODRAFT_450465"/>
<dbReference type="PANTHER" id="PTHR16011">
    <property type="entry name" value="IFT57/HIPPI"/>
    <property type="match status" value="1"/>
</dbReference>
<feature type="chain" id="PRO_5003121985" evidence="5">
    <location>
        <begin position="20"/>
        <end position="336"/>
    </location>
</feature>
<evidence type="ECO:0000256" key="3">
    <source>
        <dbReference type="ARBA" id="ARBA00023069"/>
    </source>
</evidence>
<dbReference type="GO" id="GO:0042073">
    <property type="term" value="P:intraciliary transport"/>
    <property type="evidence" value="ECO:0000318"/>
    <property type="project" value="GO_Central"/>
</dbReference>
<feature type="signal peptide" evidence="5">
    <location>
        <begin position="1"/>
        <end position="19"/>
    </location>
</feature>
<protein>
    <submittedName>
        <fullName evidence="6">Intraflagellar transport protein 57</fullName>
    </submittedName>
</protein>
<dbReference type="eggNOG" id="KOG0972">
    <property type="taxonomic scope" value="Eukaryota"/>
</dbReference>
<dbReference type="Gramene" id="EFJ26082">
    <property type="protein sequence ID" value="EFJ26082"/>
    <property type="gene ID" value="SELMODRAFT_450465"/>
</dbReference>
<dbReference type="GO" id="GO:0005794">
    <property type="term" value="C:Golgi apparatus"/>
    <property type="evidence" value="ECO:0000318"/>
    <property type="project" value="GO_Central"/>
</dbReference>
<dbReference type="Proteomes" id="UP000001514">
    <property type="component" value="Unassembled WGS sequence"/>
</dbReference>
<comment type="similarity">
    <text evidence="2">Belongs to the IFT57 family.</text>
</comment>
<dbReference type="InterPro" id="IPR019530">
    <property type="entry name" value="Intra-flagellar_transport_57"/>
</dbReference>
<accession>D8RPQ2</accession>
<dbReference type="HOGENOM" id="CLU_039132_0_0_1"/>
<keyword evidence="6" id="KW-0282">Flagellum</keyword>
<evidence type="ECO:0000256" key="2">
    <source>
        <dbReference type="ARBA" id="ARBA00009415"/>
    </source>
</evidence>
<organism evidence="7">
    <name type="scientific">Selaginella moellendorffii</name>
    <name type="common">Spikemoss</name>
    <dbReference type="NCBI Taxonomy" id="88036"/>
    <lineage>
        <taxon>Eukaryota</taxon>
        <taxon>Viridiplantae</taxon>
        <taxon>Streptophyta</taxon>
        <taxon>Embryophyta</taxon>
        <taxon>Tracheophyta</taxon>
        <taxon>Lycopodiopsida</taxon>
        <taxon>Selaginellales</taxon>
        <taxon>Selaginellaceae</taxon>
        <taxon>Selaginella</taxon>
    </lineage>
</organism>
<comment type="subcellular location">
    <subcellularLocation>
        <location evidence="1">Cell projection</location>
        <location evidence="1">Cilium</location>
    </subcellularLocation>
</comment>
<dbReference type="AlphaFoldDB" id="D8RPQ2"/>
<name>D8RPQ2_SELML</name>
<keyword evidence="3" id="KW-0969">Cilium</keyword>
<evidence type="ECO:0000256" key="5">
    <source>
        <dbReference type="SAM" id="SignalP"/>
    </source>
</evidence>
<evidence type="ECO:0000256" key="1">
    <source>
        <dbReference type="ARBA" id="ARBA00004138"/>
    </source>
</evidence>
<dbReference type="EMBL" id="GL377585">
    <property type="protein sequence ID" value="EFJ26082.1"/>
    <property type="molecule type" value="Genomic_DNA"/>
</dbReference>
<dbReference type="GO" id="GO:0005815">
    <property type="term" value="C:microtubule organizing center"/>
    <property type="evidence" value="ECO:0000318"/>
    <property type="project" value="GO_Central"/>
</dbReference>
<keyword evidence="7" id="KW-1185">Reference proteome</keyword>
<sequence>MIEALIGVFLVFSLGQSDAKAIVINELLVDKLKLLKYDHIFCQTRTPPWERLHRFYFAVSSPNRNDQFMYFASLVAWLYSLIGVPFPAPSDNDDLNPICSNIVLQLREVGFAPPSWSPSKLKQGHGDAVCSVLDSLVDLVLEIKNFQFAVPMYTDLGKAIVVDEIGSEAADELCVSKPSKPNEAASSVFPDLLTESTSTSKIDPNHWKMDLERLAPQLSLPLVPDGKEWRTHLEQAQQLHAGISKQLVSNNAELERVEGNISSTLEKLQSREKFINSQIEPLTTEYSAVKRRLSEAQQKYGNSLDNVTELTNEIAHISEQIEQVKFHVLELSTFSK</sequence>
<dbReference type="GO" id="GO:0030992">
    <property type="term" value="C:intraciliary transport particle B"/>
    <property type="evidence" value="ECO:0000318"/>
    <property type="project" value="GO_Central"/>
</dbReference>
<evidence type="ECO:0000256" key="4">
    <source>
        <dbReference type="ARBA" id="ARBA00023273"/>
    </source>
</evidence>
<dbReference type="GO" id="GO:1905515">
    <property type="term" value="P:non-motile cilium assembly"/>
    <property type="evidence" value="ECO:0000318"/>
    <property type="project" value="GO_Central"/>
</dbReference>
<evidence type="ECO:0000313" key="6">
    <source>
        <dbReference type="EMBL" id="EFJ26082.1"/>
    </source>
</evidence>
<proteinExistence type="inferred from homology"/>
<keyword evidence="4" id="KW-0966">Cell projection</keyword>
<dbReference type="Pfam" id="PF10498">
    <property type="entry name" value="IFT57"/>
    <property type="match status" value="1"/>
</dbReference>
<dbReference type="STRING" id="88036.D8RPQ2"/>
<dbReference type="InParanoid" id="D8RPQ2"/>
<gene>
    <name evidence="6" type="primary">IFT57</name>
    <name evidence="6" type="ORF">SELMODRAFT_450465</name>
</gene>
<evidence type="ECO:0000313" key="7">
    <source>
        <dbReference type="Proteomes" id="UP000001514"/>
    </source>
</evidence>
<dbReference type="GO" id="GO:0005929">
    <property type="term" value="C:cilium"/>
    <property type="evidence" value="ECO:0000318"/>
    <property type="project" value="GO_Central"/>
</dbReference>
<keyword evidence="5" id="KW-0732">Signal</keyword>
<dbReference type="PANTHER" id="PTHR16011:SF0">
    <property type="entry name" value="INTRAFLAGELLAR TRANSPORT PROTEIN 57 HOMOLOG"/>
    <property type="match status" value="1"/>
</dbReference>